<keyword evidence="10 15" id="KW-0406">Ion transport</keyword>
<dbReference type="CDD" id="cd18113">
    <property type="entry name" value="ATP-synt_F1_alpha_C"/>
    <property type="match status" value="1"/>
</dbReference>
<evidence type="ECO:0000256" key="5">
    <source>
        <dbReference type="ARBA" id="ARBA00022475"/>
    </source>
</evidence>
<dbReference type="CDD" id="cd01132">
    <property type="entry name" value="F1-ATPase_alpha_CD"/>
    <property type="match status" value="1"/>
</dbReference>
<name>A0ABZ0WFT5_9BURK</name>
<keyword evidence="5 15" id="KW-1003">Cell membrane</keyword>
<evidence type="ECO:0000256" key="7">
    <source>
        <dbReference type="ARBA" id="ARBA00022781"/>
    </source>
</evidence>
<evidence type="ECO:0000256" key="8">
    <source>
        <dbReference type="ARBA" id="ARBA00022840"/>
    </source>
</evidence>
<dbReference type="SUPFAM" id="SSF47917">
    <property type="entry name" value="C-terminal domain of alpha and beta subunits of F1 ATP synthase"/>
    <property type="match status" value="1"/>
</dbReference>
<keyword evidence="6 15" id="KW-0547">Nucleotide-binding</keyword>
<dbReference type="PANTHER" id="PTHR48082:SF2">
    <property type="entry name" value="ATP SYNTHASE SUBUNIT ALPHA, MITOCHONDRIAL"/>
    <property type="match status" value="1"/>
</dbReference>
<evidence type="ECO:0000256" key="11">
    <source>
        <dbReference type="ARBA" id="ARBA00023136"/>
    </source>
</evidence>
<reference evidence="19 20" key="1">
    <citation type="submission" date="2023-12" db="EMBL/GenBank/DDBJ databases">
        <title>Genome sequencing and assembly of bacterial species from a model synthetic community.</title>
        <authorList>
            <person name="Hogle S.L."/>
        </authorList>
    </citation>
    <scope>NUCLEOTIDE SEQUENCE [LARGE SCALE GENOMIC DNA]</scope>
    <source>
        <strain evidence="19 20">HAMBI 2494</strain>
    </source>
</reference>
<protein>
    <recommendedName>
        <fullName evidence="15">ATP synthase subunit alpha</fullName>
        <ecNumber evidence="15">7.1.2.2</ecNumber>
    </recommendedName>
    <alternativeName>
        <fullName evidence="15">ATP synthase F1 sector subunit alpha</fullName>
    </alternativeName>
    <alternativeName>
        <fullName evidence="15">F-ATPase subunit alpha</fullName>
    </alternativeName>
</protein>
<dbReference type="PANTHER" id="PTHR48082">
    <property type="entry name" value="ATP SYNTHASE SUBUNIT ALPHA, MITOCHONDRIAL"/>
    <property type="match status" value="1"/>
</dbReference>
<comment type="similarity">
    <text evidence="3 15">Belongs to the ATPase alpha/beta chains family.</text>
</comment>
<feature type="domain" description="ATP synthase alpha subunit C-terminal" evidence="17">
    <location>
        <begin position="382"/>
        <end position="507"/>
    </location>
</feature>
<evidence type="ECO:0000256" key="4">
    <source>
        <dbReference type="ARBA" id="ARBA00022448"/>
    </source>
</evidence>
<comment type="subcellular location">
    <subcellularLocation>
        <location evidence="15">Cell membrane</location>
        <topology evidence="15">Peripheral membrane protein</topology>
    </subcellularLocation>
    <subcellularLocation>
        <location evidence="2">Membrane</location>
    </subcellularLocation>
</comment>
<keyword evidence="13 15" id="KW-0066">ATP synthesis</keyword>
<evidence type="ECO:0000256" key="10">
    <source>
        <dbReference type="ARBA" id="ARBA00023065"/>
    </source>
</evidence>
<dbReference type="InterPro" id="IPR036121">
    <property type="entry name" value="ATPase_F1/V1/A1_a/bsu_N_sf"/>
</dbReference>
<comment type="subunit">
    <text evidence="14">F-type ATPases have 2 components, CF(1) - the catalytic core - and CF(0) - the membrane proton channel. CF(1) has five subunits: alpha(3), beta(3), gamma(1), delta(1), epsilon(1). CF(0) has four main subunits: a(1), b(1), b'(1) and c(9-12).</text>
</comment>
<sequence>MQLNPSEISELIKSRIQGLEASADVRNQGTVISVTDGIVRIHGLSDVMQGEMLEFPGNTFGLALNLERDSVGAVILGEYEHISEGDIVKTTGRILEVPVGPELIGRVVDALGNPIDGKGPINAKLTDAVEKIAPGVIWRKSVSQPVQTGLKSIDSMVPIGRGQRELIIGDRQTGKTAVAVDAIINQKGKDLICIYVAIGQKASSIMNVVRKLEETGALEYTIVVAASASESAAMQYLAPYAGCTMGEYFRDRGQDALIIYDDLTKQAWAYRQISLLLRRPPGREAYPGDVFYLHSRLLERAARVSEEYVEKFTNGEVKGKSGSLTALPVIETQAGDVTAFVPTNVISITDGQIFLETDLFNAGIRPAINAGVSVSRVGGAAQTKIVKKLSGGIRTDLAQYRELAAFAQFASDLDEATRKQLERGRRVTELLKQPQYLPLQVWELAVSLFAANNGYLDDLEVKDVLAFEKGLREFLKTSHADLVKRIEDTKDLSKDDESALHAAIKDFKKSGAY</sequence>
<keyword evidence="8 15" id="KW-0067">ATP-binding</keyword>
<feature type="binding site" evidence="15">
    <location>
        <begin position="169"/>
        <end position="176"/>
    </location>
    <ligand>
        <name>ATP</name>
        <dbReference type="ChEBI" id="CHEBI:30616"/>
    </ligand>
</feature>
<dbReference type="PROSITE" id="PS00152">
    <property type="entry name" value="ATPASE_ALPHA_BETA"/>
    <property type="match status" value="1"/>
</dbReference>
<dbReference type="NCBIfam" id="NF009884">
    <property type="entry name" value="PRK13343.1"/>
    <property type="match status" value="1"/>
</dbReference>
<dbReference type="EMBL" id="CP139965">
    <property type="protein sequence ID" value="WQD76216.1"/>
    <property type="molecule type" value="Genomic_DNA"/>
</dbReference>
<comment type="catalytic activity">
    <reaction evidence="15">
        <text>ATP + H2O + 4 H(+)(in) = ADP + phosphate + 5 H(+)(out)</text>
        <dbReference type="Rhea" id="RHEA:57720"/>
        <dbReference type="ChEBI" id="CHEBI:15377"/>
        <dbReference type="ChEBI" id="CHEBI:15378"/>
        <dbReference type="ChEBI" id="CHEBI:30616"/>
        <dbReference type="ChEBI" id="CHEBI:43474"/>
        <dbReference type="ChEBI" id="CHEBI:456216"/>
        <dbReference type="EC" id="7.1.2.2"/>
    </reaction>
</comment>
<evidence type="ECO:0000259" key="16">
    <source>
        <dbReference type="Pfam" id="PF00006"/>
    </source>
</evidence>
<dbReference type="InterPro" id="IPR027417">
    <property type="entry name" value="P-loop_NTPase"/>
</dbReference>
<keyword evidence="11 15" id="KW-0472">Membrane</keyword>
<dbReference type="RefSeq" id="WP_114813872.1">
    <property type="nucleotide sequence ID" value="NZ_CP139965.1"/>
</dbReference>
<evidence type="ECO:0000256" key="15">
    <source>
        <dbReference type="HAMAP-Rule" id="MF_01346"/>
    </source>
</evidence>
<dbReference type="InterPro" id="IPR023366">
    <property type="entry name" value="ATP_synth_asu-like_sf"/>
</dbReference>
<dbReference type="InterPro" id="IPR005294">
    <property type="entry name" value="ATP_synth_F1_asu"/>
</dbReference>
<dbReference type="HAMAP" id="MF_01346">
    <property type="entry name" value="ATP_synth_alpha_bact"/>
    <property type="match status" value="1"/>
</dbReference>
<dbReference type="SUPFAM" id="SSF50615">
    <property type="entry name" value="N-terminal domain of alpha and beta subunits of F1 ATP synthase"/>
    <property type="match status" value="1"/>
</dbReference>
<evidence type="ECO:0000256" key="13">
    <source>
        <dbReference type="ARBA" id="ARBA00023310"/>
    </source>
</evidence>
<comment type="function">
    <text evidence="1 15">Produces ATP from ADP in the presence of a proton gradient across the membrane. The alpha chain is a regulatory subunit.</text>
</comment>
<feature type="domain" description="ATPase F1/V1/A1 complex alpha/beta subunit N-terminal" evidence="18">
    <location>
        <begin position="25"/>
        <end position="92"/>
    </location>
</feature>
<keyword evidence="7 15" id="KW-0375">Hydrogen ion transport</keyword>
<accession>A0ABZ0WFT5</accession>
<dbReference type="EC" id="7.1.2.2" evidence="15"/>
<dbReference type="NCBIfam" id="TIGR00962">
    <property type="entry name" value="atpA"/>
    <property type="match status" value="1"/>
</dbReference>
<evidence type="ECO:0000256" key="14">
    <source>
        <dbReference type="ARBA" id="ARBA00026013"/>
    </source>
</evidence>
<dbReference type="PIRSF" id="PIRSF039088">
    <property type="entry name" value="F_ATPase_subunit_alpha"/>
    <property type="match status" value="1"/>
</dbReference>
<evidence type="ECO:0000256" key="9">
    <source>
        <dbReference type="ARBA" id="ARBA00022967"/>
    </source>
</evidence>
<feature type="domain" description="ATPase F1/V1/A1 complex alpha/beta subunit nucleotide-binding" evidence="16">
    <location>
        <begin position="149"/>
        <end position="375"/>
    </location>
</feature>
<evidence type="ECO:0000313" key="19">
    <source>
        <dbReference type="EMBL" id="WQD76216.1"/>
    </source>
</evidence>
<evidence type="ECO:0000259" key="17">
    <source>
        <dbReference type="Pfam" id="PF00306"/>
    </source>
</evidence>
<dbReference type="Proteomes" id="UP001325479">
    <property type="component" value="Chromosome"/>
</dbReference>
<dbReference type="Pfam" id="PF00006">
    <property type="entry name" value="ATP-synt_ab"/>
    <property type="match status" value="1"/>
</dbReference>
<dbReference type="InterPro" id="IPR038376">
    <property type="entry name" value="ATP_synth_asu_C_sf"/>
</dbReference>
<dbReference type="CDD" id="cd18116">
    <property type="entry name" value="ATP-synt_F1_alpha_N"/>
    <property type="match status" value="1"/>
</dbReference>
<evidence type="ECO:0000256" key="6">
    <source>
        <dbReference type="ARBA" id="ARBA00022741"/>
    </source>
</evidence>
<dbReference type="InterPro" id="IPR020003">
    <property type="entry name" value="ATPase_a/bsu_AS"/>
</dbReference>
<dbReference type="Pfam" id="PF00306">
    <property type="entry name" value="ATP-synt_ab_C"/>
    <property type="match status" value="1"/>
</dbReference>
<keyword evidence="20" id="KW-1185">Reference proteome</keyword>
<dbReference type="Gene3D" id="2.40.30.20">
    <property type="match status" value="1"/>
</dbReference>
<dbReference type="Gene3D" id="1.20.150.20">
    <property type="entry name" value="ATP synthase alpha/beta chain, C-terminal domain"/>
    <property type="match status" value="1"/>
</dbReference>
<evidence type="ECO:0000256" key="3">
    <source>
        <dbReference type="ARBA" id="ARBA00008936"/>
    </source>
</evidence>
<dbReference type="Pfam" id="PF02874">
    <property type="entry name" value="ATP-synt_ab_N"/>
    <property type="match status" value="1"/>
</dbReference>
<keyword evidence="12 15" id="KW-0139">CF(1)</keyword>
<dbReference type="SUPFAM" id="SSF52540">
    <property type="entry name" value="P-loop containing nucleoside triphosphate hydrolases"/>
    <property type="match status" value="1"/>
</dbReference>
<dbReference type="InterPro" id="IPR033732">
    <property type="entry name" value="ATP_synth_F1_a_nt-bd_dom"/>
</dbReference>
<feature type="site" description="Required for activity" evidence="15">
    <location>
        <position position="373"/>
    </location>
</feature>
<evidence type="ECO:0000259" key="18">
    <source>
        <dbReference type="Pfam" id="PF02874"/>
    </source>
</evidence>
<evidence type="ECO:0000256" key="12">
    <source>
        <dbReference type="ARBA" id="ARBA00023196"/>
    </source>
</evidence>
<organism evidence="19 20">
    <name type="scientific">Paraburkholderia kururiensis</name>
    <dbReference type="NCBI Taxonomy" id="984307"/>
    <lineage>
        <taxon>Bacteria</taxon>
        <taxon>Pseudomonadati</taxon>
        <taxon>Pseudomonadota</taxon>
        <taxon>Betaproteobacteria</taxon>
        <taxon>Burkholderiales</taxon>
        <taxon>Burkholderiaceae</taxon>
        <taxon>Paraburkholderia</taxon>
    </lineage>
</organism>
<dbReference type="InterPro" id="IPR000793">
    <property type="entry name" value="ATP_synth_asu_C"/>
</dbReference>
<dbReference type="InterPro" id="IPR004100">
    <property type="entry name" value="ATPase_F1/V1/A1_a/bsu_N"/>
</dbReference>
<evidence type="ECO:0000313" key="20">
    <source>
        <dbReference type="Proteomes" id="UP001325479"/>
    </source>
</evidence>
<dbReference type="Gene3D" id="3.40.50.300">
    <property type="entry name" value="P-loop containing nucleotide triphosphate hydrolases"/>
    <property type="match status" value="1"/>
</dbReference>
<evidence type="ECO:0000256" key="2">
    <source>
        <dbReference type="ARBA" id="ARBA00004370"/>
    </source>
</evidence>
<proteinExistence type="inferred from homology"/>
<gene>
    <name evidence="15 19" type="primary">atpA</name>
    <name evidence="19" type="ORF">U0042_19135</name>
</gene>
<keyword evidence="4 15" id="KW-0813">Transport</keyword>
<dbReference type="InterPro" id="IPR000194">
    <property type="entry name" value="ATPase_F1/V1/A1_a/bsu_nucl-bd"/>
</dbReference>
<evidence type="ECO:0000256" key="1">
    <source>
        <dbReference type="ARBA" id="ARBA00003784"/>
    </source>
</evidence>
<keyword evidence="9 15" id="KW-1278">Translocase</keyword>